<feature type="transmembrane region" description="Helical" evidence="6">
    <location>
        <begin position="788"/>
        <end position="808"/>
    </location>
</feature>
<dbReference type="InterPro" id="IPR025857">
    <property type="entry name" value="MacB_PCD"/>
</dbReference>
<gene>
    <name evidence="9" type="ORF">QQ008_13830</name>
</gene>
<dbReference type="PANTHER" id="PTHR30572">
    <property type="entry name" value="MEMBRANE COMPONENT OF TRANSPORTER-RELATED"/>
    <property type="match status" value="1"/>
</dbReference>
<dbReference type="NCBIfam" id="NF038403">
    <property type="entry name" value="perm_prefix_1"/>
    <property type="match status" value="1"/>
</dbReference>
<dbReference type="InterPro" id="IPR047928">
    <property type="entry name" value="Perm_prefix_1"/>
</dbReference>
<evidence type="ECO:0000256" key="5">
    <source>
        <dbReference type="ARBA" id="ARBA00023136"/>
    </source>
</evidence>
<feature type="transmembrane region" description="Helical" evidence="6">
    <location>
        <begin position="510"/>
        <end position="530"/>
    </location>
</feature>
<feature type="transmembrane region" description="Helical" evidence="6">
    <location>
        <begin position="362"/>
        <end position="383"/>
    </location>
</feature>
<keyword evidence="4 6" id="KW-1133">Transmembrane helix</keyword>
<dbReference type="RefSeq" id="WP_346752485.1">
    <property type="nucleotide sequence ID" value="NZ_JAUJEA010000004.1"/>
</dbReference>
<accession>A0ABT8KP11</accession>
<feature type="domain" description="MacB-like periplasmic core" evidence="8">
    <location>
        <begin position="106"/>
        <end position="321"/>
    </location>
</feature>
<keyword evidence="5 6" id="KW-0472">Membrane</keyword>
<dbReference type="Pfam" id="PF02687">
    <property type="entry name" value="FtsX"/>
    <property type="match status" value="2"/>
</dbReference>
<proteinExistence type="predicted"/>
<evidence type="ECO:0000259" key="8">
    <source>
        <dbReference type="Pfam" id="PF12704"/>
    </source>
</evidence>
<feature type="transmembrane region" description="Helical" evidence="6">
    <location>
        <begin position="103"/>
        <end position="126"/>
    </location>
</feature>
<evidence type="ECO:0000256" key="1">
    <source>
        <dbReference type="ARBA" id="ARBA00004651"/>
    </source>
</evidence>
<feature type="transmembrane region" description="Helical" evidence="6">
    <location>
        <begin position="419"/>
        <end position="440"/>
    </location>
</feature>
<dbReference type="PANTHER" id="PTHR30572:SF18">
    <property type="entry name" value="ABC-TYPE MACROLIDE FAMILY EXPORT SYSTEM PERMEASE COMPONENT 2"/>
    <property type="match status" value="1"/>
</dbReference>
<keyword evidence="2" id="KW-1003">Cell membrane</keyword>
<feature type="transmembrane region" description="Helical" evidence="6">
    <location>
        <begin position="460"/>
        <end position="485"/>
    </location>
</feature>
<dbReference type="Proteomes" id="UP001172082">
    <property type="component" value="Unassembled WGS sequence"/>
</dbReference>
<evidence type="ECO:0000259" key="7">
    <source>
        <dbReference type="Pfam" id="PF02687"/>
    </source>
</evidence>
<feature type="domain" description="ABC3 transporter permease C-terminal" evidence="7">
    <location>
        <begin position="748"/>
        <end position="860"/>
    </location>
</feature>
<evidence type="ECO:0000256" key="6">
    <source>
        <dbReference type="SAM" id="Phobius"/>
    </source>
</evidence>
<feature type="domain" description="ABC3 transporter permease C-terminal" evidence="7">
    <location>
        <begin position="369"/>
        <end position="479"/>
    </location>
</feature>
<dbReference type="Pfam" id="PF12704">
    <property type="entry name" value="MacB_PCD"/>
    <property type="match status" value="2"/>
</dbReference>
<dbReference type="InterPro" id="IPR050250">
    <property type="entry name" value="Macrolide_Exporter_MacB"/>
</dbReference>
<evidence type="ECO:0000256" key="2">
    <source>
        <dbReference type="ARBA" id="ARBA00022475"/>
    </source>
</evidence>
<dbReference type="InterPro" id="IPR003838">
    <property type="entry name" value="ABC3_permease_C"/>
</dbReference>
<comment type="caution">
    <text evidence="9">The sequence shown here is derived from an EMBL/GenBank/DDBJ whole genome shotgun (WGS) entry which is preliminary data.</text>
</comment>
<evidence type="ECO:0000256" key="3">
    <source>
        <dbReference type="ARBA" id="ARBA00022692"/>
    </source>
</evidence>
<keyword evidence="3 6" id="KW-0812">Transmembrane</keyword>
<feature type="domain" description="MacB-like periplasmic core" evidence="8">
    <location>
        <begin position="513"/>
        <end position="688"/>
    </location>
</feature>
<protein>
    <submittedName>
        <fullName evidence="9">ABC transporter permease</fullName>
    </submittedName>
</protein>
<evidence type="ECO:0000313" key="10">
    <source>
        <dbReference type="Proteomes" id="UP001172082"/>
    </source>
</evidence>
<evidence type="ECO:0000313" key="9">
    <source>
        <dbReference type="EMBL" id="MDN5202461.1"/>
    </source>
</evidence>
<dbReference type="EMBL" id="JAUJEA010000004">
    <property type="protein sequence ID" value="MDN5202461.1"/>
    <property type="molecule type" value="Genomic_DNA"/>
</dbReference>
<organism evidence="9 10">
    <name type="scientific">Splendidivirga corallicola</name>
    <dbReference type="NCBI Taxonomy" id="3051826"/>
    <lineage>
        <taxon>Bacteria</taxon>
        <taxon>Pseudomonadati</taxon>
        <taxon>Bacteroidota</taxon>
        <taxon>Cytophagia</taxon>
        <taxon>Cytophagales</taxon>
        <taxon>Splendidivirgaceae</taxon>
        <taxon>Splendidivirga</taxon>
    </lineage>
</organism>
<feature type="transmembrane region" description="Helical" evidence="6">
    <location>
        <begin position="747"/>
        <end position="767"/>
    </location>
</feature>
<sequence length="867" mass="98137">MFDLESSIRHWLRSFRKYKAFNHGSIREMELHLRDHIDDLLSTGCTEQEAFEKAVREFGEINPLAREEYWNLTPKSVSTSLLNTIMLNNYIKIAIRNFWKHKFYAFVNIIGLTIGLSIVFMIALFVSDELSFDHFHTKKHQLYRVVENQYYAGQPVFPVAVTPTALGPSLHEEYPEVVNFTRVVFQGDRFEVGDKKIVENGGIMVDQHFFEMFSFPLVQGSIESFREQINALILNEELADKYFPDKDPIGELIKLGDEEFLVTAVIRDVPGNSHLSFRYIKNFENYLANNPDRADNWGSNWLYTYVELEPGADLNSVNEKIIGQIKANNEGSVTDIYLQPLLDIYLGEVDFTVEVGRKGEMMYVRIFTIVAFFILLISCINFMNLSTARSAKRAKEVGLRKTVGAHRNQLVVQFLSESVLLSITSVILSIVIVALILPSFNELANKEFSLQVLINPESGIKLVMAIVGITILTGLLSGSYPAIYLSSMKPVSTLKAQVVTGKQGATLRRVLVVLQFVISVILIIGTTVVYQQLQFIQNVDLGYNRDNVIYTFVPGEHSGTFANELRQQSGIVNVGLSNRHPGYVLSSTSGFDWPGKNPDETILLHYMGMDEHYMETMEMTMIEGSAFSHTDSAVVIINEQAKEIMGLDDPVGQTITASGERKIVGVVKDFNFKSIHTAIEPIVIFKLPQPNRVYIKYDDREAENIVSIIEAVWNKHLPDREFDYYFLDDDFAEMYDAEHRTSRLSSYFAGLAIIISCLGLFGLVSYATEQRTKEVGIRKALGASVRNLFLLLTGDFTRLVMISLLIAIPTGWYAMDKWLDNFAYRIDLSVWIFIFSATSALMIAFITVSYQSIRAAISNPVSALRNE</sequence>
<evidence type="ECO:0000256" key="4">
    <source>
        <dbReference type="ARBA" id="ARBA00022989"/>
    </source>
</evidence>
<keyword evidence="10" id="KW-1185">Reference proteome</keyword>
<feature type="transmembrane region" description="Helical" evidence="6">
    <location>
        <begin position="828"/>
        <end position="848"/>
    </location>
</feature>
<name>A0ABT8KP11_9BACT</name>
<reference evidence="9" key="1">
    <citation type="submission" date="2023-06" db="EMBL/GenBank/DDBJ databases">
        <title>Genomic of Parafulvivirga corallium.</title>
        <authorList>
            <person name="Wang G."/>
        </authorList>
    </citation>
    <scope>NUCLEOTIDE SEQUENCE</scope>
    <source>
        <strain evidence="9">BMA10</strain>
    </source>
</reference>
<comment type="subcellular location">
    <subcellularLocation>
        <location evidence="1">Cell membrane</location>
        <topology evidence="1">Multi-pass membrane protein</topology>
    </subcellularLocation>
</comment>